<keyword evidence="3" id="KW-1185">Reference proteome</keyword>
<feature type="region of interest" description="Disordered" evidence="1">
    <location>
        <begin position="1"/>
        <end position="22"/>
    </location>
</feature>
<dbReference type="EMBL" id="JAJFAZ020000087">
    <property type="protein sequence ID" value="KAI5311105.1"/>
    <property type="molecule type" value="Genomic_DNA"/>
</dbReference>
<reference evidence="2 3" key="1">
    <citation type="journal article" date="2022" name="G3 (Bethesda)">
        <title>Whole-genome sequence and methylome profiling of the almond [Prunus dulcis (Mill.) D.A. Webb] cultivar 'Nonpareil'.</title>
        <authorList>
            <person name="D'Amico-Willman K.M."/>
            <person name="Ouma W.Z."/>
            <person name="Meulia T."/>
            <person name="Sideli G.M."/>
            <person name="Gradziel T.M."/>
            <person name="Fresnedo-Ramirez J."/>
        </authorList>
    </citation>
    <scope>NUCLEOTIDE SEQUENCE [LARGE SCALE GENOMIC DNA]</scope>
    <source>
        <strain evidence="2">Clone GOH B32 T37-40</strain>
    </source>
</reference>
<protein>
    <submittedName>
        <fullName evidence="2">Uncharacterized protein</fullName>
    </submittedName>
</protein>
<evidence type="ECO:0000256" key="1">
    <source>
        <dbReference type="SAM" id="MobiDB-lite"/>
    </source>
</evidence>
<sequence length="98" mass="11232">MAAAKPSSEAQRLRGSEAHRLRESERVLCSRIQALAADFLSRTGTWTSQTTSIITNLKPSMCSLELRRKFNGYNRSKILENCVIDIPRKYPDWFLVFP</sequence>
<organism evidence="2 3">
    <name type="scientific">Prunus dulcis</name>
    <name type="common">Almond</name>
    <name type="synonym">Amygdalus dulcis</name>
    <dbReference type="NCBI Taxonomy" id="3755"/>
    <lineage>
        <taxon>Eukaryota</taxon>
        <taxon>Viridiplantae</taxon>
        <taxon>Streptophyta</taxon>
        <taxon>Embryophyta</taxon>
        <taxon>Tracheophyta</taxon>
        <taxon>Spermatophyta</taxon>
        <taxon>Magnoliopsida</taxon>
        <taxon>eudicotyledons</taxon>
        <taxon>Gunneridae</taxon>
        <taxon>Pentapetalae</taxon>
        <taxon>rosids</taxon>
        <taxon>fabids</taxon>
        <taxon>Rosales</taxon>
        <taxon>Rosaceae</taxon>
        <taxon>Amygdaloideae</taxon>
        <taxon>Amygdaleae</taxon>
        <taxon>Prunus</taxon>
    </lineage>
</organism>
<name>A0AAD4UPM6_PRUDU</name>
<evidence type="ECO:0000313" key="3">
    <source>
        <dbReference type="Proteomes" id="UP001054821"/>
    </source>
</evidence>
<evidence type="ECO:0000313" key="2">
    <source>
        <dbReference type="EMBL" id="KAI5311105.1"/>
    </source>
</evidence>
<dbReference type="Proteomes" id="UP001054821">
    <property type="component" value="Unassembled WGS sequence"/>
</dbReference>
<accession>A0AAD4UPM6</accession>
<feature type="compositionally biased region" description="Basic and acidic residues" evidence="1">
    <location>
        <begin position="11"/>
        <end position="22"/>
    </location>
</feature>
<dbReference type="AlphaFoldDB" id="A0AAD4UPM6"/>
<gene>
    <name evidence="2" type="ORF">L3X38_045572</name>
</gene>
<proteinExistence type="predicted"/>
<comment type="caution">
    <text evidence="2">The sequence shown here is derived from an EMBL/GenBank/DDBJ whole genome shotgun (WGS) entry which is preliminary data.</text>
</comment>